<dbReference type="AlphaFoldDB" id="A0A507E8A1"/>
<organism evidence="1 2">
    <name type="scientific">Powellomyces hirtus</name>
    <dbReference type="NCBI Taxonomy" id="109895"/>
    <lineage>
        <taxon>Eukaryota</taxon>
        <taxon>Fungi</taxon>
        <taxon>Fungi incertae sedis</taxon>
        <taxon>Chytridiomycota</taxon>
        <taxon>Chytridiomycota incertae sedis</taxon>
        <taxon>Chytridiomycetes</taxon>
        <taxon>Spizellomycetales</taxon>
        <taxon>Powellomycetaceae</taxon>
        <taxon>Powellomyces</taxon>
    </lineage>
</organism>
<keyword evidence="2" id="KW-1185">Reference proteome</keyword>
<protein>
    <recommendedName>
        <fullName evidence="3">Senescence domain-containing protein</fullName>
    </recommendedName>
</protein>
<evidence type="ECO:0000313" key="2">
    <source>
        <dbReference type="Proteomes" id="UP000318582"/>
    </source>
</evidence>
<sequence length="240" mass="24291">MTQPETTAPASAPAAAPGLVGRATGAAQSVAKTVEPYVPQLAKNAASYALSTAQSTSNFALATAGAGRDRAVNAAQATTSFIAGTAVSTKDRAVGAATAGVNLASNTAKGTVNYATSTVYALTPSPVYTLLTSTLEKARDVKDHPLEYTPAFIVNVGGKSYEIVNNAKDRGLSGINATTGFVVTRTNGVIERVHSVPAIHSLIEQLQKLTAPVLEKLGVSKPAPAAEAKVVSPAVAPAAH</sequence>
<name>A0A507E8A1_9FUNG</name>
<proteinExistence type="predicted"/>
<evidence type="ECO:0000313" key="1">
    <source>
        <dbReference type="EMBL" id="TPX60293.1"/>
    </source>
</evidence>
<gene>
    <name evidence="1" type="ORF">PhCBS80983_g01866</name>
</gene>
<comment type="caution">
    <text evidence="1">The sequence shown here is derived from an EMBL/GenBank/DDBJ whole genome shotgun (WGS) entry which is preliminary data.</text>
</comment>
<reference evidence="1 2" key="1">
    <citation type="journal article" date="2019" name="Sci. Rep.">
        <title>Comparative genomics of chytrid fungi reveal insights into the obligate biotrophic and pathogenic lifestyle of Synchytrium endobioticum.</title>
        <authorList>
            <person name="van de Vossenberg B.T.L.H."/>
            <person name="Warris S."/>
            <person name="Nguyen H.D.T."/>
            <person name="van Gent-Pelzer M.P.E."/>
            <person name="Joly D.L."/>
            <person name="van de Geest H.C."/>
            <person name="Bonants P.J.M."/>
            <person name="Smith D.S."/>
            <person name="Levesque C.A."/>
            <person name="van der Lee T.A.J."/>
        </authorList>
    </citation>
    <scope>NUCLEOTIDE SEQUENCE [LARGE SCALE GENOMIC DNA]</scope>
    <source>
        <strain evidence="1 2">CBS 809.83</strain>
    </source>
</reference>
<accession>A0A507E8A1</accession>
<evidence type="ECO:0008006" key="3">
    <source>
        <dbReference type="Google" id="ProtNLM"/>
    </source>
</evidence>
<dbReference type="Proteomes" id="UP000318582">
    <property type="component" value="Unassembled WGS sequence"/>
</dbReference>
<dbReference type="EMBL" id="QEAQ01000016">
    <property type="protein sequence ID" value="TPX60293.1"/>
    <property type="molecule type" value="Genomic_DNA"/>
</dbReference>